<dbReference type="PATRIC" id="fig|1268072.3.peg.1219"/>
<evidence type="ECO:0000256" key="5">
    <source>
        <dbReference type="SAM" id="Coils"/>
    </source>
</evidence>
<keyword evidence="8" id="KW-1185">Reference proteome</keyword>
<dbReference type="Pfam" id="PF01842">
    <property type="entry name" value="ACT"/>
    <property type="match status" value="1"/>
</dbReference>
<evidence type="ECO:0000313" key="7">
    <source>
        <dbReference type="EMBL" id="AHV96110.1"/>
    </source>
</evidence>
<dbReference type="SUPFAM" id="SSF53328">
    <property type="entry name" value="Formyltransferase"/>
    <property type="match status" value="1"/>
</dbReference>
<dbReference type="SUPFAM" id="SSF55021">
    <property type="entry name" value="ACT-like"/>
    <property type="match status" value="1"/>
</dbReference>
<protein>
    <recommendedName>
        <fullName evidence="3 4">Formyltetrahydrofolate deformylase</fullName>
        <ecNumber evidence="3 4">3.5.1.10</ecNumber>
    </recommendedName>
    <alternativeName>
        <fullName evidence="3">Formyl-FH(4) hydrolase</fullName>
    </alternativeName>
</protein>
<keyword evidence="1 3" id="KW-0554">One-carbon metabolism</keyword>
<dbReference type="Gene3D" id="3.40.50.170">
    <property type="entry name" value="Formyl transferase, N-terminal domain"/>
    <property type="match status" value="1"/>
</dbReference>
<dbReference type="GO" id="GO:0008864">
    <property type="term" value="F:formyltetrahydrofolate deformylase activity"/>
    <property type="evidence" value="ECO:0007669"/>
    <property type="project" value="UniProtKB-UniRule"/>
</dbReference>
<evidence type="ECO:0000256" key="1">
    <source>
        <dbReference type="ARBA" id="ARBA00022563"/>
    </source>
</evidence>
<dbReference type="Proteomes" id="UP000019772">
    <property type="component" value="Chromosome"/>
</dbReference>
<dbReference type="UniPathway" id="UPA00074">
    <property type="reaction ID" value="UER00170"/>
</dbReference>
<dbReference type="GO" id="GO:0006730">
    <property type="term" value="P:one-carbon metabolic process"/>
    <property type="evidence" value="ECO:0007669"/>
    <property type="project" value="UniProtKB-KW"/>
</dbReference>
<dbReference type="GO" id="GO:0006189">
    <property type="term" value="P:'de novo' IMP biosynthetic process"/>
    <property type="evidence" value="ECO:0007669"/>
    <property type="project" value="UniProtKB-UniRule"/>
</dbReference>
<keyword evidence="2 3" id="KW-0378">Hydrolase</keyword>
<proteinExistence type="inferred from homology"/>
<dbReference type="InterPro" id="IPR004810">
    <property type="entry name" value="PurU"/>
</dbReference>
<comment type="function">
    <text evidence="3">Catalyzes the hydrolysis of 10-formyltetrahydrofolate (formyl-FH4) to formate and tetrahydrofolate (FH4).</text>
</comment>
<dbReference type="KEGG" id="psab:PSAB_05870"/>
<dbReference type="InterPro" id="IPR002912">
    <property type="entry name" value="ACT_dom"/>
</dbReference>
<dbReference type="eggNOG" id="COG0788">
    <property type="taxonomic scope" value="Bacteria"/>
</dbReference>
<dbReference type="CDD" id="cd04875">
    <property type="entry name" value="ACT_F4HF-DF"/>
    <property type="match status" value="1"/>
</dbReference>
<dbReference type="InterPro" id="IPR045865">
    <property type="entry name" value="ACT-like_dom_sf"/>
</dbReference>
<gene>
    <name evidence="3" type="primary">purU</name>
    <name evidence="7" type="ORF">PSAB_05870</name>
</gene>
<dbReference type="NCBIfam" id="TIGR00655">
    <property type="entry name" value="PurU"/>
    <property type="match status" value="1"/>
</dbReference>
<evidence type="ECO:0000313" key="8">
    <source>
        <dbReference type="Proteomes" id="UP000019772"/>
    </source>
</evidence>
<feature type="domain" description="ACT" evidence="6">
    <location>
        <begin position="21"/>
        <end position="95"/>
    </location>
</feature>
<feature type="coiled-coil region" evidence="5">
    <location>
        <begin position="63"/>
        <end position="90"/>
    </location>
</feature>
<dbReference type="EMBL" id="CP004078">
    <property type="protein sequence ID" value="AHV96110.1"/>
    <property type="molecule type" value="Genomic_DNA"/>
</dbReference>
<dbReference type="AlphaFoldDB" id="X4ZH89"/>
<dbReference type="PANTHER" id="PTHR42706:SF1">
    <property type="entry name" value="FORMYLTETRAHYDROFOLATE DEFORMYLASE 2, MITOCHONDRIAL"/>
    <property type="match status" value="1"/>
</dbReference>
<organism evidence="7 8">
    <name type="scientific">Paenibacillus sabinae T27</name>
    <dbReference type="NCBI Taxonomy" id="1268072"/>
    <lineage>
        <taxon>Bacteria</taxon>
        <taxon>Bacillati</taxon>
        <taxon>Bacillota</taxon>
        <taxon>Bacilli</taxon>
        <taxon>Bacillales</taxon>
        <taxon>Paenibacillaceae</taxon>
        <taxon>Paenibacillus</taxon>
    </lineage>
</organism>
<dbReference type="OrthoDB" id="9806170at2"/>
<dbReference type="InterPro" id="IPR036477">
    <property type="entry name" value="Formyl_transf_N_sf"/>
</dbReference>
<evidence type="ECO:0000256" key="3">
    <source>
        <dbReference type="HAMAP-Rule" id="MF_01927"/>
    </source>
</evidence>
<dbReference type="HAMAP" id="MF_01927">
    <property type="entry name" value="PurU"/>
    <property type="match status" value="1"/>
</dbReference>
<dbReference type="EC" id="3.5.1.10" evidence="3 4"/>
<comment type="similarity">
    <text evidence="3">Belongs to the PurU family.</text>
</comment>
<dbReference type="PIRSF" id="PIRSF036480">
    <property type="entry name" value="FormyFH4_hydr"/>
    <property type="match status" value="1"/>
</dbReference>
<sequence>MELHVKREHFSSDEQHPNRARMLISCPDGPGIVAAVSRFLFDHGANIVQSDQYTMDPSGGMFFMRIEFDLPELERRMEQLQAEFGKIAGQFQMNWQIFNVSHKKKLAIFVSKEDHCLVELLWQWQAGDLDADIALVVSNHADMKEYVESFGIPYHHIPVTADTKAEAERRQLEVVGEDIDVIILARYMQIISPSFIEHYRNRIINIHHSFLPAFIGGNPYAQAYRRGVKIIGATAHYVTEELDGGPIIEQDVQRVSHGDDVGELKRIGRTIERVVLARAVKWHIEDRILVHQNKTVVFN</sequence>
<dbReference type="RefSeq" id="WP_025333672.1">
    <property type="nucleotide sequence ID" value="NZ_CP004078.1"/>
</dbReference>
<dbReference type="PANTHER" id="PTHR42706">
    <property type="entry name" value="FORMYLTETRAHYDROFOLATE DEFORMYLASE"/>
    <property type="match status" value="1"/>
</dbReference>
<dbReference type="HOGENOM" id="CLU_038395_3_0_9"/>
<name>X4ZH89_9BACL</name>
<keyword evidence="5" id="KW-0175">Coiled coil</keyword>
<evidence type="ECO:0000256" key="4">
    <source>
        <dbReference type="NCBIfam" id="TIGR00655"/>
    </source>
</evidence>
<reference evidence="7 8" key="1">
    <citation type="journal article" date="2014" name="PLoS Genet.">
        <title>Comparative Genomic Analysis of N2-Fixing and Non-N2-Fixing Paenibacillus spp.: Organization, Evolution and Expression of the Nitrogen Fixation Genes.</title>
        <authorList>
            <person name="Xie J.B."/>
            <person name="Du Z."/>
            <person name="Bai L."/>
            <person name="Tian C."/>
            <person name="Zhang Y."/>
            <person name="Xie J.Y."/>
            <person name="Wang T."/>
            <person name="Liu X."/>
            <person name="Chen X."/>
            <person name="Cheng Q."/>
            <person name="Chen S."/>
            <person name="Li J."/>
        </authorList>
    </citation>
    <scope>NUCLEOTIDE SEQUENCE [LARGE SCALE GENOMIC DNA]</scope>
    <source>
        <strain evidence="7 8">T27</strain>
    </source>
</reference>
<dbReference type="Pfam" id="PF00551">
    <property type="entry name" value="Formyl_trans_N"/>
    <property type="match status" value="1"/>
</dbReference>
<dbReference type="NCBIfam" id="NF004684">
    <property type="entry name" value="PRK06027.1"/>
    <property type="match status" value="1"/>
</dbReference>
<dbReference type="PRINTS" id="PR01575">
    <property type="entry name" value="FFH4HYDRLASE"/>
</dbReference>
<feature type="active site" evidence="3">
    <location>
        <position position="243"/>
    </location>
</feature>
<evidence type="ECO:0000256" key="2">
    <source>
        <dbReference type="ARBA" id="ARBA00022801"/>
    </source>
</evidence>
<dbReference type="CDD" id="cd08648">
    <property type="entry name" value="FMT_core_Formyl-FH4-Hydrolase_C"/>
    <property type="match status" value="1"/>
</dbReference>
<accession>X4ZH89</accession>
<dbReference type="PROSITE" id="PS51671">
    <property type="entry name" value="ACT"/>
    <property type="match status" value="1"/>
</dbReference>
<dbReference type="InterPro" id="IPR002376">
    <property type="entry name" value="Formyl_transf_N"/>
</dbReference>
<dbReference type="Gene3D" id="3.30.70.260">
    <property type="match status" value="1"/>
</dbReference>
<comment type="catalytic activity">
    <reaction evidence="3">
        <text>(6R)-10-formyltetrahydrofolate + H2O = (6S)-5,6,7,8-tetrahydrofolate + formate + H(+)</text>
        <dbReference type="Rhea" id="RHEA:19833"/>
        <dbReference type="ChEBI" id="CHEBI:15377"/>
        <dbReference type="ChEBI" id="CHEBI:15378"/>
        <dbReference type="ChEBI" id="CHEBI:15740"/>
        <dbReference type="ChEBI" id="CHEBI:57453"/>
        <dbReference type="ChEBI" id="CHEBI:195366"/>
        <dbReference type="EC" id="3.5.1.10"/>
    </reaction>
</comment>
<dbReference type="InterPro" id="IPR041729">
    <property type="entry name" value="Formyl-FH4-Hydrolase_C"/>
</dbReference>
<comment type="pathway">
    <text evidence="3">Purine metabolism; IMP biosynthesis via de novo pathway; formate from 10-formyl-5,6,7,8-tetrahydrofolate: step 1/1.</text>
</comment>
<dbReference type="STRING" id="1268072.PSAB_05870"/>
<dbReference type="InterPro" id="IPR044074">
    <property type="entry name" value="PurU_ACT"/>
</dbReference>
<keyword evidence="3" id="KW-0658">Purine biosynthesis</keyword>
<evidence type="ECO:0000259" key="6">
    <source>
        <dbReference type="PROSITE" id="PS51671"/>
    </source>
</evidence>